<keyword evidence="6 10" id="KW-0720">Serine protease</keyword>
<gene>
    <name evidence="13" type="primary">Dere\GG20768</name>
    <name evidence="13" type="synonym">dere_GLEANR_5538</name>
    <name evidence="13" type="synonym">GG20768</name>
    <name evidence="13" type="ORF">Dere_GG20768</name>
</gene>
<dbReference type="PRINTS" id="PR00722">
    <property type="entry name" value="CHYMOTRYPSIN"/>
</dbReference>
<keyword evidence="5 10" id="KW-0378">Hydrolase</keyword>
<dbReference type="SUPFAM" id="SSF50494">
    <property type="entry name" value="Trypsin-like serine proteases"/>
    <property type="match status" value="1"/>
</dbReference>
<keyword evidence="3 10" id="KW-0645">Protease</keyword>
<evidence type="ECO:0000256" key="9">
    <source>
        <dbReference type="ARBA" id="ARBA00024195"/>
    </source>
</evidence>
<evidence type="ECO:0000259" key="12">
    <source>
        <dbReference type="PROSITE" id="PS50240"/>
    </source>
</evidence>
<feature type="signal peptide" evidence="11">
    <location>
        <begin position="1"/>
        <end position="27"/>
    </location>
</feature>
<evidence type="ECO:0000256" key="8">
    <source>
        <dbReference type="ARBA" id="ARBA00023157"/>
    </source>
</evidence>
<dbReference type="Pfam" id="PF00089">
    <property type="entry name" value="Trypsin"/>
    <property type="match status" value="1"/>
</dbReference>
<dbReference type="Proteomes" id="UP000008711">
    <property type="component" value="Unassembled WGS sequence"/>
</dbReference>
<evidence type="ECO:0000256" key="7">
    <source>
        <dbReference type="ARBA" id="ARBA00023145"/>
    </source>
</evidence>
<reference evidence="13 14" key="2">
    <citation type="journal article" date="2008" name="Bioinformatics">
        <title>Assembly reconciliation.</title>
        <authorList>
            <person name="Zimin A.V."/>
            <person name="Smith D.R."/>
            <person name="Sutton G."/>
            <person name="Yorke J.A."/>
        </authorList>
    </citation>
    <scope>NUCLEOTIDE SEQUENCE [LARGE SCALE GENOMIC DNA]</scope>
    <source>
        <strain evidence="13 14">TSC#14021-0224.01</strain>
    </source>
</reference>
<sequence length="299" mass="33400">MLNIIEFKMNWLQVCFILALCSYGSLAEELLDMNCVKIPVGIKERIFNGQTADIKSHPWMAQILTQGNHRCGGSLISSQFVLTAAHCKSLHRMKVRLGGYDGTPSSCTCSSNYCSPLSGEFDVKRIYVPDSYTSYHEFDIALLQLAESVIYNAHIRPICVLQTSNKNKQQRFLNYVPMFNVTGWGKTESGLPSTTLLSASLYHLDRRYCLLNFNWQIGWPHICAGHSQSSACTGDSGGPLSAEMTFSEWKRPILFGIVSYGAHDCREASVFTNVLHYSTWISQIKCSNAIQSGPEKSII</sequence>
<dbReference type="InterPro" id="IPR009003">
    <property type="entry name" value="Peptidase_S1_PA"/>
</dbReference>
<keyword evidence="2" id="KW-0964">Secreted</keyword>
<dbReference type="HOGENOM" id="CLU_006842_7_0_1"/>
<dbReference type="PROSITE" id="PS00134">
    <property type="entry name" value="TRYPSIN_HIS"/>
    <property type="match status" value="1"/>
</dbReference>
<keyword evidence="4 11" id="KW-0732">Signal</keyword>
<name>B3NMX2_DROER</name>
<dbReference type="GO" id="GO:0006508">
    <property type="term" value="P:proteolysis"/>
    <property type="evidence" value="ECO:0007669"/>
    <property type="project" value="UniProtKB-KW"/>
</dbReference>
<dbReference type="MEROPS" id="S01.A47"/>
<reference evidence="13 14" key="1">
    <citation type="journal article" date="2007" name="Nature">
        <title>Evolution of genes and genomes on the Drosophila phylogeny.</title>
        <authorList>
            <consortium name="Drosophila 12 Genomes Consortium"/>
            <person name="Clark A.G."/>
            <person name="Eisen M.B."/>
            <person name="Smith D.R."/>
            <person name="Bergman C.M."/>
            <person name="Oliver B."/>
            <person name="Markow T.A."/>
            <person name="Kaufman T.C."/>
            <person name="Kellis M."/>
            <person name="Gelbart W."/>
            <person name="Iyer V.N."/>
            <person name="Pollard D.A."/>
            <person name="Sackton T.B."/>
            <person name="Larracuente A.M."/>
            <person name="Singh N.D."/>
            <person name="Abad J.P."/>
            <person name="Abt D.N."/>
            <person name="Adryan B."/>
            <person name="Aguade M."/>
            <person name="Akashi H."/>
            <person name="Anderson W.W."/>
            <person name="Aquadro C.F."/>
            <person name="Ardell D.H."/>
            <person name="Arguello R."/>
            <person name="Artieri C.G."/>
            <person name="Barbash D.A."/>
            <person name="Barker D."/>
            <person name="Barsanti P."/>
            <person name="Batterham P."/>
            <person name="Batzoglou S."/>
            <person name="Begun D."/>
            <person name="Bhutkar A."/>
            <person name="Blanco E."/>
            <person name="Bosak S.A."/>
            <person name="Bradley R.K."/>
            <person name="Brand A.D."/>
            <person name="Brent M.R."/>
            <person name="Brooks A.N."/>
            <person name="Brown R.H."/>
            <person name="Butlin R.K."/>
            <person name="Caggese C."/>
            <person name="Calvi B.R."/>
            <person name="Bernardo de Carvalho A."/>
            <person name="Caspi A."/>
            <person name="Castrezana S."/>
            <person name="Celniker S.E."/>
            <person name="Chang J.L."/>
            <person name="Chapple C."/>
            <person name="Chatterji S."/>
            <person name="Chinwalla A."/>
            <person name="Civetta A."/>
            <person name="Clifton S.W."/>
            <person name="Comeron J.M."/>
            <person name="Costello J.C."/>
            <person name="Coyne J.A."/>
            <person name="Daub J."/>
            <person name="David R.G."/>
            <person name="Delcher A.L."/>
            <person name="Delehaunty K."/>
            <person name="Do C.B."/>
            <person name="Ebling H."/>
            <person name="Edwards K."/>
            <person name="Eickbush T."/>
            <person name="Evans J.D."/>
            <person name="Filipski A."/>
            <person name="Findeiss S."/>
            <person name="Freyhult E."/>
            <person name="Fulton L."/>
            <person name="Fulton R."/>
            <person name="Garcia A.C."/>
            <person name="Gardiner A."/>
            <person name="Garfield D.A."/>
            <person name="Garvin B.E."/>
            <person name="Gibson G."/>
            <person name="Gilbert D."/>
            <person name="Gnerre S."/>
            <person name="Godfrey J."/>
            <person name="Good R."/>
            <person name="Gotea V."/>
            <person name="Gravely B."/>
            <person name="Greenberg A.J."/>
            <person name="Griffiths-Jones S."/>
            <person name="Gross S."/>
            <person name="Guigo R."/>
            <person name="Gustafson E.A."/>
            <person name="Haerty W."/>
            <person name="Hahn M.W."/>
            <person name="Halligan D.L."/>
            <person name="Halpern A.L."/>
            <person name="Halter G.M."/>
            <person name="Han M.V."/>
            <person name="Heger A."/>
            <person name="Hillier L."/>
            <person name="Hinrichs A.S."/>
            <person name="Holmes I."/>
            <person name="Hoskins R.A."/>
            <person name="Hubisz M.J."/>
            <person name="Hultmark D."/>
            <person name="Huntley M.A."/>
            <person name="Jaffe D.B."/>
            <person name="Jagadeeshan S."/>
            <person name="Jeck W.R."/>
            <person name="Johnson J."/>
            <person name="Jones C.D."/>
            <person name="Jordan W.C."/>
            <person name="Karpen G.H."/>
            <person name="Kataoka E."/>
            <person name="Keightley P.D."/>
            <person name="Kheradpour P."/>
            <person name="Kirkness E.F."/>
            <person name="Koerich L.B."/>
            <person name="Kristiansen K."/>
            <person name="Kudrna D."/>
            <person name="Kulathinal R.J."/>
            <person name="Kumar S."/>
            <person name="Kwok R."/>
            <person name="Lander E."/>
            <person name="Langley C.H."/>
            <person name="Lapoint R."/>
            <person name="Lazzaro B.P."/>
            <person name="Lee S.J."/>
            <person name="Levesque L."/>
            <person name="Li R."/>
            <person name="Lin C.F."/>
            <person name="Lin M.F."/>
            <person name="Lindblad-Toh K."/>
            <person name="Llopart A."/>
            <person name="Long M."/>
            <person name="Low L."/>
            <person name="Lozovsky E."/>
            <person name="Lu J."/>
            <person name="Luo M."/>
            <person name="Machado C.A."/>
            <person name="Makalowski W."/>
            <person name="Marzo M."/>
            <person name="Matsuda M."/>
            <person name="Matzkin L."/>
            <person name="McAllister B."/>
            <person name="McBride C.S."/>
            <person name="McKernan B."/>
            <person name="McKernan K."/>
            <person name="Mendez-Lago M."/>
            <person name="Minx P."/>
            <person name="Mollenhauer M.U."/>
            <person name="Montooth K."/>
            <person name="Mount S.M."/>
            <person name="Mu X."/>
            <person name="Myers E."/>
            <person name="Negre B."/>
            <person name="Newfeld S."/>
            <person name="Nielsen R."/>
            <person name="Noor M.A."/>
            <person name="O'Grady P."/>
            <person name="Pachter L."/>
            <person name="Papaceit M."/>
            <person name="Parisi M.J."/>
            <person name="Parisi M."/>
            <person name="Parts L."/>
            <person name="Pedersen J.S."/>
            <person name="Pesole G."/>
            <person name="Phillippy A.M."/>
            <person name="Ponting C.P."/>
            <person name="Pop M."/>
            <person name="Porcelli D."/>
            <person name="Powell J.R."/>
            <person name="Prohaska S."/>
            <person name="Pruitt K."/>
            <person name="Puig M."/>
            <person name="Quesneville H."/>
            <person name="Ram K.R."/>
            <person name="Rand D."/>
            <person name="Rasmussen M.D."/>
            <person name="Reed L.K."/>
            <person name="Reenan R."/>
            <person name="Reily A."/>
            <person name="Remington K.A."/>
            <person name="Rieger T.T."/>
            <person name="Ritchie M.G."/>
            <person name="Robin C."/>
            <person name="Rogers Y.H."/>
            <person name="Rohde C."/>
            <person name="Rozas J."/>
            <person name="Rubenfield M.J."/>
            <person name="Ruiz A."/>
            <person name="Russo S."/>
            <person name="Salzberg S.L."/>
            <person name="Sanchez-Gracia A."/>
            <person name="Saranga D.J."/>
            <person name="Sato H."/>
            <person name="Schaeffer S.W."/>
            <person name="Schatz M.C."/>
            <person name="Schlenke T."/>
            <person name="Schwartz R."/>
            <person name="Segarra C."/>
            <person name="Singh R.S."/>
            <person name="Sirot L."/>
            <person name="Sirota M."/>
            <person name="Sisneros N.B."/>
            <person name="Smith C.D."/>
            <person name="Smith T.F."/>
            <person name="Spieth J."/>
            <person name="Stage D.E."/>
            <person name="Stark A."/>
            <person name="Stephan W."/>
            <person name="Strausberg R.L."/>
            <person name="Strempel S."/>
            <person name="Sturgill D."/>
            <person name="Sutton G."/>
            <person name="Sutton G.G."/>
            <person name="Tao W."/>
            <person name="Teichmann S."/>
            <person name="Tobari Y.N."/>
            <person name="Tomimura Y."/>
            <person name="Tsolas J.M."/>
            <person name="Valente V.L."/>
            <person name="Venter E."/>
            <person name="Venter J.C."/>
            <person name="Vicario S."/>
            <person name="Vieira F.G."/>
            <person name="Vilella A.J."/>
            <person name="Villasante A."/>
            <person name="Walenz B."/>
            <person name="Wang J."/>
            <person name="Wasserman M."/>
            <person name="Watts T."/>
            <person name="Wilson D."/>
            <person name="Wilson R.K."/>
            <person name="Wing R.A."/>
            <person name="Wolfner M.F."/>
            <person name="Wong A."/>
            <person name="Wong G.K."/>
            <person name="Wu C.I."/>
            <person name="Wu G."/>
            <person name="Yamamoto D."/>
            <person name="Yang H.P."/>
            <person name="Yang S.P."/>
            <person name="Yorke J.A."/>
            <person name="Yoshida K."/>
            <person name="Zdobnov E."/>
            <person name="Zhang P."/>
            <person name="Zhang Y."/>
            <person name="Zimin A.V."/>
            <person name="Baldwin J."/>
            <person name="Abdouelleil A."/>
            <person name="Abdulkadir J."/>
            <person name="Abebe A."/>
            <person name="Abera B."/>
            <person name="Abreu J."/>
            <person name="Acer S.C."/>
            <person name="Aftuck L."/>
            <person name="Alexander A."/>
            <person name="An P."/>
            <person name="Anderson E."/>
            <person name="Anderson S."/>
            <person name="Arachi H."/>
            <person name="Azer M."/>
            <person name="Bachantsang P."/>
            <person name="Barry A."/>
            <person name="Bayul T."/>
            <person name="Berlin A."/>
            <person name="Bessette D."/>
            <person name="Bloom T."/>
            <person name="Blye J."/>
            <person name="Boguslavskiy L."/>
            <person name="Bonnet C."/>
            <person name="Boukhgalter B."/>
            <person name="Bourzgui I."/>
            <person name="Brown A."/>
            <person name="Cahill P."/>
            <person name="Channer S."/>
            <person name="Cheshatsang Y."/>
            <person name="Chuda L."/>
            <person name="Citroen M."/>
            <person name="Collymore A."/>
            <person name="Cooke P."/>
            <person name="Costello M."/>
            <person name="D'Aco K."/>
            <person name="Daza R."/>
            <person name="De Haan G."/>
            <person name="DeGray S."/>
            <person name="DeMaso C."/>
            <person name="Dhargay N."/>
            <person name="Dooley K."/>
            <person name="Dooley E."/>
            <person name="Doricent M."/>
            <person name="Dorje P."/>
            <person name="Dorjee K."/>
            <person name="Dupes A."/>
            <person name="Elong R."/>
            <person name="Falk J."/>
            <person name="Farina A."/>
            <person name="Faro S."/>
            <person name="Ferguson D."/>
            <person name="Fisher S."/>
            <person name="Foley C.D."/>
            <person name="Franke A."/>
            <person name="Friedrich D."/>
            <person name="Gadbois L."/>
            <person name="Gearin G."/>
            <person name="Gearin C.R."/>
            <person name="Giannoukos G."/>
            <person name="Goode T."/>
            <person name="Graham J."/>
            <person name="Grandbois E."/>
            <person name="Grewal S."/>
            <person name="Gyaltsen K."/>
            <person name="Hafez N."/>
            <person name="Hagos B."/>
            <person name="Hall J."/>
            <person name="Henson C."/>
            <person name="Hollinger A."/>
            <person name="Honan T."/>
            <person name="Huard M.D."/>
            <person name="Hughes L."/>
            <person name="Hurhula B."/>
            <person name="Husby M.E."/>
            <person name="Kamat A."/>
            <person name="Kanga B."/>
            <person name="Kashin S."/>
            <person name="Khazanovich D."/>
            <person name="Kisner P."/>
            <person name="Lance K."/>
            <person name="Lara M."/>
            <person name="Lee W."/>
            <person name="Lennon N."/>
            <person name="Letendre F."/>
            <person name="LeVine R."/>
            <person name="Lipovsky A."/>
            <person name="Liu X."/>
            <person name="Liu J."/>
            <person name="Liu S."/>
            <person name="Lokyitsang T."/>
            <person name="Lokyitsang Y."/>
            <person name="Lubonja R."/>
            <person name="Lui A."/>
            <person name="MacDonald P."/>
            <person name="Magnisalis V."/>
            <person name="Maru K."/>
            <person name="Matthews C."/>
            <person name="McCusker W."/>
            <person name="McDonough S."/>
            <person name="Mehta T."/>
            <person name="Meldrim J."/>
            <person name="Meneus L."/>
            <person name="Mihai O."/>
            <person name="Mihalev A."/>
            <person name="Mihova T."/>
            <person name="Mittelman R."/>
            <person name="Mlenga V."/>
            <person name="Montmayeur A."/>
            <person name="Mulrain L."/>
            <person name="Navidi A."/>
            <person name="Naylor J."/>
            <person name="Negash T."/>
            <person name="Nguyen T."/>
            <person name="Nguyen N."/>
            <person name="Nicol R."/>
            <person name="Norbu C."/>
            <person name="Norbu N."/>
            <person name="Novod N."/>
            <person name="O'Neill B."/>
            <person name="Osman S."/>
            <person name="Markiewicz E."/>
            <person name="Oyono O.L."/>
            <person name="Patti C."/>
            <person name="Phunkhang P."/>
            <person name="Pierre F."/>
            <person name="Priest M."/>
            <person name="Raghuraman S."/>
            <person name="Rege F."/>
            <person name="Reyes R."/>
            <person name="Rise C."/>
            <person name="Rogov P."/>
            <person name="Ross K."/>
            <person name="Ryan E."/>
            <person name="Settipalli S."/>
            <person name="Shea T."/>
            <person name="Sherpa N."/>
            <person name="Shi L."/>
            <person name="Shih D."/>
            <person name="Sparrow T."/>
            <person name="Spaulding J."/>
            <person name="Stalker J."/>
            <person name="Stange-Thomann N."/>
            <person name="Stavropoulos S."/>
            <person name="Stone C."/>
            <person name="Strader C."/>
            <person name="Tesfaye S."/>
            <person name="Thomson T."/>
            <person name="Thoulutsang Y."/>
            <person name="Thoulutsang D."/>
            <person name="Topham K."/>
            <person name="Topping I."/>
            <person name="Tsamla T."/>
            <person name="Vassiliev H."/>
            <person name="Vo A."/>
            <person name="Wangchuk T."/>
            <person name="Wangdi T."/>
            <person name="Weiand M."/>
            <person name="Wilkinson J."/>
            <person name="Wilson A."/>
            <person name="Yadav S."/>
            <person name="Young G."/>
            <person name="Yu Q."/>
            <person name="Zembek L."/>
            <person name="Zhong D."/>
            <person name="Zimmer A."/>
            <person name="Zwirko Z."/>
            <person name="Jaffe D.B."/>
            <person name="Alvarez P."/>
            <person name="Brockman W."/>
            <person name="Butler J."/>
            <person name="Chin C."/>
            <person name="Gnerre S."/>
            <person name="Grabherr M."/>
            <person name="Kleber M."/>
            <person name="Mauceli E."/>
            <person name="MacCallum I."/>
        </authorList>
    </citation>
    <scope>NUCLEOTIDE SEQUENCE [LARGE SCALE GENOMIC DNA]</scope>
    <source>
        <strain evidence="13 14">TSC#14021-0224.01</strain>
    </source>
</reference>
<comment type="similarity">
    <text evidence="9">Belongs to the peptidase S1 family. CLIP subfamily.</text>
</comment>
<organism evidence="13 14">
    <name type="scientific">Drosophila erecta</name>
    <name type="common">Fruit fly</name>
    <dbReference type="NCBI Taxonomy" id="7220"/>
    <lineage>
        <taxon>Eukaryota</taxon>
        <taxon>Metazoa</taxon>
        <taxon>Ecdysozoa</taxon>
        <taxon>Arthropoda</taxon>
        <taxon>Hexapoda</taxon>
        <taxon>Insecta</taxon>
        <taxon>Pterygota</taxon>
        <taxon>Neoptera</taxon>
        <taxon>Endopterygota</taxon>
        <taxon>Diptera</taxon>
        <taxon>Brachycera</taxon>
        <taxon>Muscomorpha</taxon>
        <taxon>Ephydroidea</taxon>
        <taxon>Drosophilidae</taxon>
        <taxon>Drosophila</taxon>
        <taxon>Sophophora</taxon>
    </lineage>
</organism>
<evidence type="ECO:0000256" key="2">
    <source>
        <dbReference type="ARBA" id="ARBA00022525"/>
    </source>
</evidence>
<evidence type="ECO:0000256" key="6">
    <source>
        <dbReference type="ARBA" id="ARBA00022825"/>
    </source>
</evidence>
<dbReference type="InterPro" id="IPR018114">
    <property type="entry name" value="TRYPSIN_HIS"/>
</dbReference>
<dbReference type="SMART" id="SM00020">
    <property type="entry name" value="Tryp_SPc"/>
    <property type="match status" value="1"/>
</dbReference>
<dbReference type="InterPro" id="IPR001314">
    <property type="entry name" value="Peptidase_S1A"/>
</dbReference>
<dbReference type="PANTHER" id="PTHR24256">
    <property type="entry name" value="TRYPTASE-RELATED"/>
    <property type="match status" value="1"/>
</dbReference>
<evidence type="ECO:0000256" key="4">
    <source>
        <dbReference type="ARBA" id="ARBA00022729"/>
    </source>
</evidence>
<dbReference type="eggNOG" id="KOG3627">
    <property type="taxonomic scope" value="Eukaryota"/>
</dbReference>
<dbReference type="Gene3D" id="2.40.10.10">
    <property type="entry name" value="Trypsin-like serine proteases"/>
    <property type="match status" value="2"/>
</dbReference>
<evidence type="ECO:0000256" key="11">
    <source>
        <dbReference type="SAM" id="SignalP"/>
    </source>
</evidence>
<dbReference type="PROSITE" id="PS50240">
    <property type="entry name" value="TRYPSIN_DOM"/>
    <property type="match status" value="1"/>
</dbReference>
<proteinExistence type="inferred from homology"/>
<dbReference type="OrthoDB" id="7846973at2759"/>
<dbReference type="InterPro" id="IPR033116">
    <property type="entry name" value="TRYPSIN_SER"/>
</dbReference>
<dbReference type="PROSITE" id="PS00135">
    <property type="entry name" value="TRYPSIN_SER"/>
    <property type="match status" value="1"/>
</dbReference>
<feature type="domain" description="Peptidase S1" evidence="12">
    <location>
        <begin position="46"/>
        <end position="286"/>
    </location>
</feature>
<dbReference type="FunFam" id="2.40.10.10:FF:000146">
    <property type="entry name" value="Serine protease 53"/>
    <property type="match status" value="1"/>
</dbReference>
<keyword evidence="8" id="KW-1015">Disulfide bond</keyword>
<comment type="subcellular location">
    <subcellularLocation>
        <location evidence="1">Secreted</location>
    </subcellularLocation>
</comment>
<dbReference type="GO" id="GO:0005576">
    <property type="term" value="C:extracellular region"/>
    <property type="evidence" value="ECO:0007669"/>
    <property type="project" value="UniProtKB-SubCell"/>
</dbReference>
<evidence type="ECO:0000256" key="10">
    <source>
        <dbReference type="RuleBase" id="RU363034"/>
    </source>
</evidence>
<dbReference type="InterPro" id="IPR051487">
    <property type="entry name" value="Ser/Thr_Proteases_Immune/Dev"/>
</dbReference>
<evidence type="ECO:0000313" key="13">
    <source>
        <dbReference type="EMBL" id="EDV55466.2"/>
    </source>
</evidence>
<dbReference type="EMBL" id="CH954179">
    <property type="protein sequence ID" value="EDV55466.2"/>
    <property type="molecule type" value="Genomic_DNA"/>
</dbReference>
<protein>
    <recommendedName>
        <fullName evidence="12">Peptidase S1 domain-containing protein</fullName>
    </recommendedName>
</protein>
<dbReference type="GO" id="GO:0004252">
    <property type="term" value="F:serine-type endopeptidase activity"/>
    <property type="evidence" value="ECO:0007669"/>
    <property type="project" value="InterPro"/>
</dbReference>
<keyword evidence="14" id="KW-1185">Reference proteome</keyword>
<evidence type="ECO:0000256" key="5">
    <source>
        <dbReference type="ARBA" id="ARBA00022801"/>
    </source>
</evidence>
<feature type="chain" id="PRO_5006455430" description="Peptidase S1 domain-containing protein" evidence="11">
    <location>
        <begin position="28"/>
        <end position="299"/>
    </location>
</feature>
<dbReference type="InterPro" id="IPR043504">
    <property type="entry name" value="Peptidase_S1_PA_chymotrypsin"/>
</dbReference>
<dbReference type="CDD" id="cd00190">
    <property type="entry name" value="Tryp_SPc"/>
    <property type="match status" value="1"/>
</dbReference>
<evidence type="ECO:0000256" key="3">
    <source>
        <dbReference type="ARBA" id="ARBA00022670"/>
    </source>
</evidence>
<keyword evidence="7" id="KW-0865">Zymogen</keyword>
<accession>B3NMX2</accession>
<evidence type="ECO:0000313" key="14">
    <source>
        <dbReference type="Proteomes" id="UP000008711"/>
    </source>
</evidence>
<dbReference type="AlphaFoldDB" id="B3NMX2"/>
<dbReference type="InterPro" id="IPR001254">
    <property type="entry name" value="Trypsin_dom"/>
</dbReference>
<evidence type="ECO:0000256" key="1">
    <source>
        <dbReference type="ARBA" id="ARBA00004613"/>
    </source>
</evidence>